<dbReference type="PANTHER" id="PTHR36453">
    <property type="entry name" value="SECRETED PROTEIN-RELATED"/>
    <property type="match status" value="1"/>
</dbReference>
<gene>
    <name evidence="3" type="ORF">Pan54_11640</name>
</gene>
<dbReference type="Gene3D" id="2.160.20.10">
    <property type="entry name" value="Single-stranded right-handed beta-helix, Pectin lyase-like"/>
    <property type="match status" value="2"/>
</dbReference>
<comment type="caution">
    <text evidence="3">The sequence shown here is derived from an EMBL/GenBank/DDBJ whole genome shotgun (WGS) entry which is preliminary data.</text>
</comment>
<dbReference type="EMBL" id="SJPG01000001">
    <property type="protein sequence ID" value="TWT60450.1"/>
    <property type="molecule type" value="Genomic_DNA"/>
</dbReference>
<feature type="chain" id="PRO_5023062499" description="Right handed beta helix domain-containing protein" evidence="1">
    <location>
        <begin position="22"/>
        <end position="732"/>
    </location>
</feature>
<dbReference type="SUPFAM" id="SSF51126">
    <property type="entry name" value="Pectin lyase-like"/>
    <property type="match status" value="1"/>
</dbReference>
<dbReference type="Proteomes" id="UP000316095">
    <property type="component" value="Unassembled WGS sequence"/>
</dbReference>
<keyword evidence="4" id="KW-1185">Reference proteome</keyword>
<dbReference type="InterPro" id="IPR039448">
    <property type="entry name" value="Beta_helix"/>
</dbReference>
<dbReference type="OrthoDB" id="9791852at2"/>
<accession>A0A5C5XBR4</accession>
<feature type="domain" description="Right handed beta helix" evidence="2">
    <location>
        <begin position="436"/>
        <end position="568"/>
    </location>
</feature>
<sequence length="732" mass="81484" precursor="true">MKAFVFLSCLVFPGFLSFTFAEQNLYVSADANAESDGSPEQPFKTLNQARDKIRQLRKEGILKQGEGVTVHVNPGVYSQQSSFELTAQDSGTENGPIVYQAAKGGKVLIQGGISLNAESFQQITDEAVLSRLDPAVRNKVKVCDLSKIISSAFPEFKTAYRGSPSAPWLYVDQQPMTLSRWPNISGETDSSWAEFSKTIDTGLPRPDSDAPALKKLHPGSFVFEDSRPARWNLEEGVWLHGYWTHDWNDEAIRIDSYDKEKKIIKLAAPHSYGINAGTWGAKKRRFFALNTLEELDAPNEWYLDRNHKRLYFYPENELATSEIVLATSTQSLVKVEGTKHVKLIGMDFQYAHANGMLIRNTDHFEVIGCIVANLAGSGISFHGTSGAIRSCDVFNIGRGGISLNGGDRQSLTPAKNVAENNHIHHYGLFQRTYAPGIGVHGCGQIVRNNSIHDAPHNAVLYSGNEHLFEFNDVYRVVMETGDAGAFYTGRDWTSRGNILRHNFIHDLGGGDASHVNTMGIYLDDCDSGDTLEGNIFYRAGRALMIGGGRDNPVLNNLVVDCPIGLHIDARGMTWKQWNNPDHPSWMLEEKAERLNYKQAPWSTRYPRLAAIMNENPREPLGNPIRNNAFINCSKQVCSFDGNVKKLLDKFEIVDNLAVSTNGEAQVSEVKGFTDISGSKEKPIELGDDSLTARESLTLMQAWIQIQIPTFETIPIENIGLYKDEYRNTLPTQ</sequence>
<organism evidence="3 4">
    <name type="scientific">Rubinisphaera italica</name>
    <dbReference type="NCBI Taxonomy" id="2527969"/>
    <lineage>
        <taxon>Bacteria</taxon>
        <taxon>Pseudomonadati</taxon>
        <taxon>Planctomycetota</taxon>
        <taxon>Planctomycetia</taxon>
        <taxon>Planctomycetales</taxon>
        <taxon>Planctomycetaceae</taxon>
        <taxon>Rubinisphaera</taxon>
    </lineage>
</organism>
<evidence type="ECO:0000256" key="1">
    <source>
        <dbReference type="SAM" id="SignalP"/>
    </source>
</evidence>
<evidence type="ECO:0000259" key="2">
    <source>
        <dbReference type="Pfam" id="PF13229"/>
    </source>
</evidence>
<proteinExistence type="predicted"/>
<dbReference type="RefSeq" id="WP_146502574.1">
    <property type="nucleotide sequence ID" value="NZ_SJPG01000001.1"/>
</dbReference>
<evidence type="ECO:0000313" key="3">
    <source>
        <dbReference type="EMBL" id="TWT60450.1"/>
    </source>
</evidence>
<dbReference type="PANTHER" id="PTHR36453:SF1">
    <property type="entry name" value="RIGHT HANDED BETA HELIX DOMAIN-CONTAINING PROTEIN"/>
    <property type="match status" value="1"/>
</dbReference>
<reference evidence="3 4" key="1">
    <citation type="submission" date="2019-02" db="EMBL/GenBank/DDBJ databases">
        <title>Deep-cultivation of Planctomycetes and their phenomic and genomic characterization uncovers novel biology.</title>
        <authorList>
            <person name="Wiegand S."/>
            <person name="Jogler M."/>
            <person name="Boedeker C."/>
            <person name="Pinto D."/>
            <person name="Vollmers J."/>
            <person name="Rivas-Marin E."/>
            <person name="Kohn T."/>
            <person name="Peeters S.H."/>
            <person name="Heuer A."/>
            <person name="Rast P."/>
            <person name="Oberbeckmann S."/>
            <person name="Bunk B."/>
            <person name="Jeske O."/>
            <person name="Meyerdierks A."/>
            <person name="Storesund J.E."/>
            <person name="Kallscheuer N."/>
            <person name="Luecker S."/>
            <person name="Lage O.M."/>
            <person name="Pohl T."/>
            <person name="Merkel B.J."/>
            <person name="Hornburger P."/>
            <person name="Mueller R.-W."/>
            <person name="Bruemmer F."/>
            <person name="Labrenz M."/>
            <person name="Spormann A.M."/>
            <person name="Op Den Camp H."/>
            <person name="Overmann J."/>
            <person name="Amann R."/>
            <person name="Jetten M.S.M."/>
            <person name="Mascher T."/>
            <person name="Medema M.H."/>
            <person name="Devos D.P."/>
            <person name="Kaster A.-K."/>
            <person name="Ovreas L."/>
            <person name="Rohde M."/>
            <person name="Galperin M.Y."/>
            <person name="Jogler C."/>
        </authorList>
    </citation>
    <scope>NUCLEOTIDE SEQUENCE [LARGE SCALE GENOMIC DNA]</scope>
    <source>
        <strain evidence="3 4">Pan54</strain>
    </source>
</reference>
<dbReference type="Pfam" id="PF13229">
    <property type="entry name" value="Beta_helix"/>
    <property type="match status" value="1"/>
</dbReference>
<name>A0A5C5XBR4_9PLAN</name>
<evidence type="ECO:0000313" key="4">
    <source>
        <dbReference type="Proteomes" id="UP000316095"/>
    </source>
</evidence>
<dbReference type="InterPro" id="IPR012334">
    <property type="entry name" value="Pectin_lyas_fold"/>
</dbReference>
<keyword evidence="1" id="KW-0732">Signal</keyword>
<protein>
    <recommendedName>
        <fullName evidence="2">Right handed beta helix domain-containing protein</fullName>
    </recommendedName>
</protein>
<dbReference type="AlphaFoldDB" id="A0A5C5XBR4"/>
<dbReference type="InterPro" id="IPR011050">
    <property type="entry name" value="Pectin_lyase_fold/virulence"/>
</dbReference>
<feature type="signal peptide" evidence="1">
    <location>
        <begin position="1"/>
        <end position="21"/>
    </location>
</feature>